<evidence type="ECO:0000256" key="1">
    <source>
        <dbReference type="SAM" id="MobiDB-lite"/>
    </source>
</evidence>
<gene>
    <name evidence="2" type="ORF">LCGC14_0884010</name>
</gene>
<proteinExistence type="predicted"/>
<accession>A0A0F9S825</accession>
<sequence length="129" mass="14257">MIDELDPGFSVRSSRGKKNRSDGKRFEQETARALRRVFPDAKRLFGQSRDGNEVPDLGGTPYWIECGRGSTISIQTKLKQGTRDSANSPSVEYAFAPVVVVVRNPKTKVTSVTMTLEEFIDLLGQAHGV</sequence>
<evidence type="ECO:0000313" key="2">
    <source>
        <dbReference type="EMBL" id="KKN25513.1"/>
    </source>
</evidence>
<feature type="compositionally biased region" description="Basic and acidic residues" evidence="1">
    <location>
        <begin position="19"/>
        <end position="28"/>
    </location>
</feature>
<reference evidence="2" key="1">
    <citation type="journal article" date="2015" name="Nature">
        <title>Complex archaea that bridge the gap between prokaryotes and eukaryotes.</title>
        <authorList>
            <person name="Spang A."/>
            <person name="Saw J.H."/>
            <person name="Jorgensen S.L."/>
            <person name="Zaremba-Niedzwiedzka K."/>
            <person name="Martijn J."/>
            <person name="Lind A.E."/>
            <person name="van Eijk R."/>
            <person name="Schleper C."/>
            <person name="Guy L."/>
            <person name="Ettema T.J."/>
        </authorList>
    </citation>
    <scope>NUCLEOTIDE SEQUENCE</scope>
</reference>
<dbReference type="AlphaFoldDB" id="A0A0F9S825"/>
<protein>
    <recommendedName>
        <fullName evidence="3">Holliday junction resolvase</fullName>
    </recommendedName>
</protein>
<feature type="region of interest" description="Disordered" evidence="1">
    <location>
        <begin position="1"/>
        <end position="28"/>
    </location>
</feature>
<organism evidence="2">
    <name type="scientific">marine sediment metagenome</name>
    <dbReference type="NCBI Taxonomy" id="412755"/>
    <lineage>
        <taxon>unclassified sequences</taxon>
        <taxon>metagenomes</taxon>
        <taxon>ecological metagenomes</taxon>
    </lineage>
</organism>
<dbReference type="EMBL" id="LAZR01002796">
    <property type="protein sequence ID" value="KKN25513.1"/>
    <property type="molecule type" value="Genomic_DNA"/>
</dbReference>
<evidence type="ECO:0008006" key="3">
    <source>
        <dbReference type="Google" id="ProtNLM"/>
    </source>
</evidence>
<name>A0A0F9S825_9ZZZZ</name>
<comment type="caution">
    <text evidence="2">The sequence shown here is derived from an EMBL/GenBank/DDBJ whole genome shotgun (WGS) entry which is preliminary data.</text>
</comment>